<keyword evidence="1" id="KW-0675">Receptor</keyword>
<accession>A0A2K3KE22</accession>
<name>A0A2K3KE22_TRIPR</name>
<keyword evidence="1" id="KW-0418">Kinase</keyword>
<dbReference type="GO" id="GO:0016301">
    <property type="term" value="F:kinase activity"/>
    <property type="evidence" value="ECO:0007669"/>
    <property type="project" value="UniProtKB-KW"/>
</dbReference>
<feature type="non-terminal residue" evidence="1">
    <location>
        <position position="1"/>
    </location>
</feature>
<proteinExistence type="predicted"/>
<reference evidence="1 2" key="2">
    <citation type="journal article" date="2017" name="Front. Plant Sci.">
        <title>Gene Classification and Mining of Molecular Markers Useful in Red Clover (Trifolium pratense) Breeding.</title>
        <authorList>
            <person name="Istvanek J."/>
            <person name="Dluhosova J."/>
            <person name="Dluhos P."/>
            <person name="Patkova L."/>
            <person name="Nedelnik J."/>
            <person name="Repkova J."/>
        </authorList>
    </citation>
    <scope>NUCLEOTIDE SEQUENCE [LARGE SCALE GENOMIC DNA]</scope>
    <source>
        <strain evidence="2">cv. Tatra</strain>
        <tissue evidence="1">Young leaves</tissue>
    </source>
</reference>
<organism evidence="1 2">
    <name type="scientific">Trifolium pratense</name>
    <name type="common">Red clover</name>
    <dbReference type="NCBI Taxonomy" id="57577"/>
    <lineage>
        <taxon>Eukaryota</taxon>
        <taxon>Viridiplantae</taxon>
        <taxon>Streptophyta</taxon>
        <taxon>Embryophyta</taxon>
        <taxon>Tracheophyta</taxon>
        <taxon>Spermatophyta</taxon>
        <taxon>Magnoliopsida</taxon>
        <taxon>eudicotyledons</taxon>
        <taxon>Gunneridae</taxon>
        <taxon>Pentapetalae</taxon>
        <taxon>rosids</taxon>
        <taxon>fabids</taxon>
        <taxon>Fabales</taxon>
        <taxon>Fabaceae</taxon>
        <taxon>Papilionoideae</taxon>
        <taxon>50 kb inversion clade</taxon>
        <taxon>NPAAA clade</taxon>
        <taxon>Hologalegina</taxon>
        <taxon>IRL clade</taxon>
        <taxon>Trifolieae</taxon>
        <taxon>Trifolium</taxon>
    </lineage>
</organism>
<gene>
    <name evidence="1" type="ORF">L195_g062152</name>
</gene>
<dbReference type="Proteomes" id="UP000236291">
    <property type="component" value="Unassembled WGS sequence"/>
</dbReference>
<keyword evidence="1" id="KW-0808">Transferase</keyword>
<dbReference type="EMBL" id="ASHM01167023">
    <property type="protein sequence ID" value="PNX64513.1"/>
    <property type="molecule type" value="Genomic_DNA"/>
</dbReference>
<evidence type="ECO:0000313" key="2">
    <source>
        <dbReference type="Proteomes" id="UP000236291"/>
    </source>
</evidence>
<dbReference type="AlphaFoldDB" id="A0A2K3KE22"/>
<sequence length="62" mass="6776">AMSVIQVDGITIEGVEPIRQALFSHFESHFKASNVDRPGVNDLQFKRLNHVENGGLISSVGL</sequence>
<comment type="caution">
    <text evidence="1">The sequence shown here is derived from an EMBL/GenBank/DDBJ whole genome shotgun (WGS) entry which is preliminary data.</text>
</comment>
<evidence type="ECO:0000313" key="1">
    <source>
        <dbReference type="EMBL" id="PNX64513.1"/>
    </source>
</evidence>
<protein>
    <submittedName>
        <fullName evidence="1">Cysteine-rich receptor-like protein kinase</fullName>
    </submittedName>
</protein>
<reference evidence="1 2" key="1">
    <citation type="journal article" date="2014" name="Am. J. Bot.">
        <title>Genome assembly and annotation for red clover (Trifolium pratense; Fabaceae).</title>
        <authorList>
            <person name="Istvanek J."/>
            <person name="Jaros M."/>
            <person name="Krenek A."/>
            <person name="Repkova J."/>
        </authorList>
    </citation>
    <scope>NUCLEOTIDE SEQUENCE [LARGE SCALE GENOMIC DNA]</scope>
    <source>
        <strain evidence="2">cv. Tatra</strain>
        <tissue evidence="1">Young leaves</tissue>
    </source>
</reference>